<dbReference type="Pfam" id="PF01168">
    <property type="entry name" value="Ala_racemase_N"/>
    <property type="match status" value="1"/>
</dbReference>
<feature type="domain" description="Alanine racemase N-terminal" evidence="1">
    <location>
        <begin position="34"/>
        <end position="264"/>
    </location>
</feature>
<accession>A0A845EQQ8</accession>
<dbReference type="InterPro" id="IPR001608">
    <property type="entry name" value="Ala_racemase_N"/>
</dbReference>
<dbReference type="Gene3D" id="2.40.37.30">
    <property type="match status" value="2"/>
</dbReference>
<organism evidence="3 4">
    <name type="scientific">Guptibacillus hwajinpoensis</name>
    <dbReference type="NCBI Taxonomy" id="208199"/>
    <lineage>
        <taxon>Bacteria</taxon>
        <taxon>Bacillati</taxon>
        <taxon>Bacillota</taxon>
        <taxon>Bacilli</taxon>
        <taxon>Bacillales</taxon>
        <taxon>Guptibacillaceae</taxon>
        <taxon>Guptibacillus</taxon>
    </lineage>
</organism>
<protein>
    <submittedName>
        <fullName evidence="3">YhfX family PLP-dependent enzyme</fullName>
    </submittedName>
</protein>
<feature type="domain" description="YhfX-like C-terminal" evidence="2">
    <location>
        <begin position="278"/>
        <end position="377"/>
    </location>
</feature>
<dbReference type="CDD" id="cd06811">
    <property type="entry name" value="PLPDE_III_yhfX_like"/>
    <property type="match status" value="1"/>
</dbReference>
<dbReference type="Proteomes" id="UP000447833">
    <property type="component" value="Unassembled WGS sequence"/>
</dbReference>
<gene>
    <name evidence="3" type="ORF">GLW07_01855</name>
</gene>
<evidence type="ECO:0000313" key="4">
    <source>
        <dbReference type="Proteomes" id="UP000447833"/>
    </source>
</evidence>
<dbReference type="AlphaFoldDB" id="A0A845EQQ8"/>
<evidence type="ECO:0000259" key="1">
    <source>
        <dbReference type="Pfam" id="PF01168"/>
    </source>
</evidence>
<reference evidence="3 4" key="1">
    <citation type="submission" date="2019-11" db="EMBL/GenBank/DDBJ databases">
        <title>Genome sequences of 17 halophilic strains isolated from different environments.</title>
        <authorList>
            <person name="Furrow R.E."/>
        </authorList>
    </citation>
    <scope>NUCLEOTIDE SEQUENCE [LARGE SCALE GENOMIC DNA]</scope>
    <source>
        <strain evidence="3 4">22506_14_FS</strain>
    </source>
</reference>
<evidence type="ECO:0000313" key="3">
    <source>
        <dbReference type="EMBL" id="MYL62092.1"/>
    </source>
</evidence>
<proteinExistence type="predicted"/>
<dbReference type="Pfam" id="PF21279">
    <property type="entry name" value="YhfX-like_C"/>
    <property type="match status" value="1"/>
</dbReference>
<dbReference type="SUPFAM" id="SSF51419">
    <property type="entry name" value="PLP-binding barrel"/>
    <property type="match status" value="1"/>
</dbReference>
<dbReference type="InterPro" id="IPR029066">
    <property type="entry name" value="PLP-binding_barrel"/>
</dbReference>
<dbReference type="InterPro" id="IPR048449">
    <property type="entry name" value="YhfX-like_C"/>
</dbReference>
<evidence type="ECO:0000259" key="2">
    <source>
        <dbReference type="Pfam" id="PF21279"/>
    </source>
</evidence>
<comment type="caution">
    <text evidence="3">The sequence shown here is derived from an EMBL/GenBank/DDBJ whole genome shotgun (WGS) entry which is preliminary data.</text>
</comment>
<dbReference type="EMBL" id="WMEY01000001">
    <property type="protein sequence ID" value="MYL62092.1"/>
    <property type="molecule type" value="Genomic_DNA"/>
</dbReference>
<dbReference type="RefSeq" id="WP_160917981.1">
    <property type="nucleotide sequence ID" value="NZ_WMEY01000001.1"/>
</dbReference>
<sequence length="384" mass="42526">MFLSLTKKRNPELIKAGVHLHQSGLIPPNTYVLDLDTIAKNVRSMAKAAKENDFVLYFMSKQLGRIGELGNWIAEHGIEKAVAVEFEEAFRLHQSGVKIGNVGHLVQPGKHQWGEILGFEPEVVTVFSIERARQVSEAAMRLGKKQDVILRVIHPSDTIYPGQWGGFQLEEIQSAIPELKKLEGIEVMGVTSFPLLLMDKEREELRFTENLKTILSAKEILEASGFQIRQVNGPSATSTATIPMLKKAGITHGEPGHALTGTTPLHGVRSLPEDPAIIYVSEISHVDKENVYVIGGGFYERGNMTGAYVGSSPRHIFDTFLKGKSHNSQYIDYYGRLEKGSPVSIGDTAIYAFRTQVFVTRANVALVRGLQDGVPEIVHFERRG</sequence>
<name>A0A845EQQ8_9BACL</name>